<dbReference type="PANTHER" id="PTHR35446:SF2">
    <property type="entry name" value="CARBOXYMUCONOLACTONE DECARBOXYLASE-LIKE DOMAIN-CONTAINING PROTEIN"/>
    <property type="match status" value="1"/>
</dbReference>
<dbReference type="NCBIfam" id="TIGR01926">
    <property type="entry name" value="peroxid_rel"/>
    <property type="match status" value="1"/>
</dbReference>
<feature type="domain" description="Carboxymuconolactone decarboxylase-like" evidence="1">
    <location>
        <begin position="49"/>
        <end position="101"/>
    </location>
</feature>
<dbReference type="Gene3D" id="1.20.5.810">
    <property type="entry name" value="AhpD-like"/>
    <property type="match status" value="1"/>
</dbReference>
<evidence type="ECO:0000313" key="3">
    <source>
        <dbReference type="Proteomes" id="UP000463857"/>
    </source>
</evidence>
<organism evidence="2 3">
    <name type="scientific">Epidermidibacterium keratini</name>
    <dbReference type="NCBI Taxonomy" id="1891644"/>
    <lineage>
        <taxon>Bacteria</taxon>
        <taxon>Bacillati</taxon>
        <taxon>Actinomycetota</taxon>
        <taxon>Actinomycetes</taxon>
        <taxon>Sporichthyales</taxon>
        <taxon>Sporichthyaceae</taxon>
        <taxon>Epidermidibacterium</taxon>
    </lineage>
</organism>
<dbReference type="Proteomes" id="UP000463857">
    <property type="component" value="Chromosome"/>
</dbReference>
<evidence type="ECO:0000259" key="1">
    <source>
        <dbReference type="Pfam" id="PF02627"/>
    </source>
</evidence>
<dbReference type="NCBIfam" id="TIGR00778">
    <property type="entry name" value="ahpD_dom"/>
    <property type="match status" value="1"/>
</dbReference>
<dbReference type="InterPro" id="IPR003779">
    <property type="entry name" value="CMD-like"/>
</dbReference>
<dbReference type="Pfam" id="PF02627">
    <property type="entry name" value="CMD"/>
    <property type="match status" value="1"/>
</dbReference>
<keyword evidence="2" id="KW-0575">Peroxidase</keyword>
<keyword evidence="3" id="KW-1185">Reference proteome</keyword>
<evidence type="ECO:0000313" key="2">
    <source>
        <dbReference type="EMBL" id="QHB99137.1"/>
    </source>
</evidence>
<keyword evidence="2" id="KW-0560">Oxidoreductase</keyword>
<dbReference type="AlphaFoldDB" id="A0A7L4YJ79"/>
<sequence length="196" mass="22366">MPHHDPQISTNFPVVDLDELPDDLRERIEEVQQKSGFLPNVFRGIARRPEEIRAFLDFHDSIMDRESETLTKADRELIVVATSAHNNCLYCVVAHGAIARIRTKNPTIADQVAIDYRKADLDDRQRAILDVAMKLATRPAEVSETDHQRLRDAGLSEDDVYDVGAIAAFFAMSNRLAHWNGLRPNEEFYLMGRQPR</sequence>
<dbReference type="SUPFAM" id="SSF69118">
    <property type="entry name" value="AhpD-like"/>
    <property type="match status" value="1"/>
</dbReference>
<dbReference type="InterPro" id="IPR004675">
    <property type="entry name" value="AhpD_core"/>
</dbReference>
<dbReference type="InParanoid" id="A0A7L4YJ79"/>
<dbReference type="PANTHER" id="PTHR35446">
    <property type="entry name" value="SI:CH211-175M2.5"/>
    <property type="match status" value="1"/>
</dbReference>
<proteinExistence type="predicted"/>
<dbReference type="GO" id="GO:0051920">
    <property type="term" value="F:peroxiredoxin activity"/>
    <property type="evidence" value="ECO:0007669"/>
    <property type="project" value="InterPro"/>
</dbReference>
<dbReference type="KEGG" id="eke:EK0264_01755"/>
<dbReference type="Gene3D" id="1.20.1290.10">
    <property type="entry name" value="AhpD-like"/>
    <property type="match status" value="1"/>
</dbReference>
<name>A0A7L4YJ79_9ACTN</name>
<gene>
    <name evidence="2" type="ORF">EK0264_01755</name>
</gene>
<dbReference type="InterPro" id="IPR029032">
    <property type="entry name" value="AhpD-like"/>
</dbReference>
<dbReference type="OrthoDB" id="9810664at2"/>
<accession>A0A7L4YJ79</accession>
<dbReference type="EMBL" id="CP047156">
    <property type="protein sequence ID" value="QHB99137.1"/>
    <property type="molecule type" value="Genomic_DNA"/>
</dbReference>
<protein>
    <submittedName>
        <fullName evidence="2">Peroxidase-related enzyme</fullName>
    </submittedName>
</protein>
<reference evidence="2 3" key="1">
    <citation type="journal article" date="2018" name="Int. J. Syst. Evol. Microbiol.">
        <title>Epidermidibacterium keratini gen. nov., sp. nov., a member of the family Sporichthyaceae, isolated from keratin epidermis.</title>
        <authorList>
            <person name="Lee D.G."/>
            <person name="Trujillo M.E."/>
            <person name="Kang S."/>
            <person name="Nam J.J."/>
            <person name="Kim Y.J."/>
        </authorList>
    </citation>
    <scope>NUCLEOTIDE SEQUENCE [LARGE SCALE GENOMIC DNA]</scope>
    <source>
        <strain evidence="2 3">EPI-7</strain>
    </source>
</reference>
<dbReference type="InterPro" id="IPR010195">
    <property type="entry name" value="Uncharacterised_peroxidase-rel"/>
</dbReference>
<dbReference type="RefSeq" id="WP_159542318.1">
    <property type="nucleotide sequence ID" value="NZ_CP047156.1"/>
</dbReference>